<reference evidence="4" key="1">
    <citation type="journal article" date="2011" name="Genome Biol.">
        <title>The draft genome of the carcinogenic human liver fluke Clonorchis sinensis.</title>
        <authorList>
            <person name="Wang X."/>
            <person name="Chen W."/>
            <person name="Huang Y."/>
            <person name="Sun J."/>
            <person name="Men J."/>
            <person name="Liu H."/>
            <person name="Luo F."/>
            <person name="Guo L."/>
            <person name="Lv X."/>
            <person name="Deng C."/>
            <person name="Zhou C."/>
            <person name="Fan Y."/>
            <person name="Li X."/>
            <person name="Huang L."/>
            <person name="Hu Y."/>
            <person name="Liang C."/>
            <person name="Hu X."/>
            <person name="Xu J."/>
            <person name="Yu X."/>
        </authorList>
    </citation>
    <scope>NUCLEOTIDE SEQUENCE [LARGE SCALE GENOMIC DNA]</scope>
    <source>
        <strain evidence="4">Henan</strain>
    </source>
</reference>
<evidence type="ECO:0000313" key="4">
    <source>
        <dbReference type="EMBL" id="GAA53778.1"/>
    </source>
</evidence>
<dbReference type="AlphaFoldDB" id="G7YLE7"/>
<gene>
    <name evidence="4" type="ORF">CLF_111105</name>
</gene>
<evidence type="ECO:0000259" key="3">
    <source>
        <dbReference type="SMART" id="SM01175"/>
    </source>
</evidence>
<evidence type="ECO:0000256" key="2">
    <source>
        <dbReference type="SAM" id="MobiDB-lite"/>
    </source>
</evidence>
<dbReference type="Pfam" id="PF13901">
    <property type="entry name" value="RH_dom"/>
    <property type="match status" value="1"/>
</dbReference>
<name>G7YLE7_CLOSI</name>
<feature type="region of interest" description="Disordered" evidence="2">
    <location>
        <begin position="244"/>
        <end position="265"/>
    </location>
</feature>
<dbReference type="PANTHER" id="PTHR11060">
    <property type="entry name" value="PROTEIN MEMO1"/>
    <property type="match status" value="1"/>
</dbReference>
<feature type="domain" description="Rubicon Homology" evidence="3">
    <location>
        <begin position="6"/>
        <end position="196"/>
    </location>
</feature>
<sequence length="729" mass="82631">TAFLDSYDARLYCMNCHQLQEAIIPRDVIYNWDFSLQPVSQPTRSFLGELFNRPLINLAKIHPSLYAVIPELLVIRQLRRALILLWHQIARCDAKSASDLQRCIRPLDYMLISLNDLDLYSMHDLYRVQSGELQKKLMTAICDVALVHVHGCRACRRRALLCDLCGDVERPIWPHEFTTYKWADPVQPTLRVPKKSSSVRQLRQLSVAEEYPADLARKLRETHSHVDDEDCLEDEWRRVKEAMLQPPDETSGPEANIDTSPPSATEIQRQISILKRYKAPGADGLHPARGPCEQSDDCTATGLERKQNTSRMEPLDHHGSQTLVIKGVPSKFVSLMRALSAYSCGRIRVYGKLSPEYTSTATLFNFVIDLLLKFLCLPLELRESKCSRKQQANRYSEGGGSSGDAAIEPLSTRTTKWWFEALYVLNQSQGMLSLPSPVSSVVVRWVCVGDTVSTCLNTGISDAMFSCRFVRQDWQLLMLHRPPYGSTRHVALLAVYTSMCRRKQATGGPSHHVDIGKYCAIPEVSIYQTPLADLEVDHSICDEFAKTGRFVKFSKAQDEAEHSIEMQLPYIAKVMQGNPFTIVPLVVGTLTPEIEAAYGEILAPYLADPETVFVISSDFCHWGRRFRFQYYDQADGEIWQSIEKLDLQGMNAIESLNPEEFTSYLRKYGNTICGRRGINVLLNTIQKMNRDRSKSGHELRFLKYAQSSQCRSLDDSSVSYAAASLVIRH</sequence>
<dbReference type="Gene3D" id="3.40.830.10">
    <property type="entry name" value="LigB-like"/>
    <property type="match status" value="1"/>
</dbReference>
<keyword evidence="5" id="KW-1185">Reference proteome</keyword>
<evidence type="ECO:0000256" key="1">
    <source>
        <dbReference type="ARBA" id="ARBA00006315"/>
    </source>
</evidence>
<proteinExistence type="inferred from homology"/>
<dbReference type="Proteomes" id="UP000008909">
    <property type="component" value="Unassembled WGS sequence"/>
</dbReference>
<dbReference type="EMBL" id="DF143587">
    <property type="protein sequence ID" value="GAA53778.1"/>
    <property type="molecule type" value="Genomic_DNA"/>
</dbReference>
<dbReference type="InterPro" id="IPR002737">
    <property type="entry name" value="MEMO1_fam"/>
</dbReference>
<reference key="2">
    <citation type="submission" date="2011-10" db="EMBL/GenBank/DDBJ databases">
        <title>The genome and transcriptome sequence of Clonorchis sinensis provide insights into the carcinogenic liver fluke.</title>
        <authorList>
            <person name="Wang X."/>
            <person name="Huang Y."/>
            <person name="Chen W."/>
            <person name="Liu H."/>
            <person name="Guo L."/>
            <person name="Chen Y."/>
            <person name="Luo F."/>
            <person name="Zhou W."/>
            <person name="Sun J."/>
            <person name="Mao Q."/>
            <person name="Liang P."/>
            <person name="Zhou C."/>
            <person name="Tian Y."/>
            <person name="Men J."/>
            <person name="Lv X."/>
            <person name="Huang L."/>
            <person name="Zhou J."/>
            <person name="Hu Y."/>
            <person name="Li R."/>
            <person name="Zhang F."/>
            <person name="Lei H."/>
            <person name="Li X."/>
            <person name="Hu X."/>
            <person name="Liang C."/>
            <person name="Xu J."/>
            <person name="Wu Z."/>
            <person name="Yu X."/>
        </authorList>
    </citation>
    <scope>NUCLEOTIDE SEQUENCE</scope>
    <source>
        <strain>Henan</strain>
    </source>
</reference>
<organism evidence="4 5">
    <name type="scientific">Clonorchis sinensis</name>
    <name type="common">Chinese liver fluke</name>
    <dbReference type="NCBI Taxonomy" id="79923"/>
    <lineage>
        <taxon>Eukaryota</taxon>
        <taxon>Metazoa</taxon>
        <taxon>Spiralia</taxon>
        <taxon>Lophotrochozoa</taxon>
        <taxon>Platyhelminthes</taxon>
        <taxon>Trematoda</taxon>
        <taxon>Digenea</taxon>
        <taxon>Opisthorchiida</taxon>
        <taxon>Opisthorchiata</taxon>
        <taxon>Opisthorchiidae</taxon>
        <taxon>Clonorchis</taxon>
    </lineage>
</organism>
<dbReference type="NCBIfam" id="TIGR04336">
    <property type="entry name" value="AmmeMemoSam_B"/>
    <property type="match status" value="1"/>
</dbReference>
<evidence type="ECO:0000313" key="5">
    <source>
        <dbReference type="Proteomes" id="UP000008909"/>
    </source>
</evidence>
<dbReference type="InterPro" id="IPR025258">
    <property type="entry name" value="RH_dom"/>
</dbReference>
<dbReference type="PANTHER" id="PTHR11060:SF0">
    <property type="entry name" value="PROTEIN MEMO1"/>
    <property type="match status" value="1"/>
</dbReference>
<protein>
    <recommendedName>
        <fullName evidence="3">Rubicon Homology domain-containing protein</fullName>
    </recommendedName>
</protein>
<dbReference type="CDD" id="cd07361">
    <property type="entry name" value="MEMO_like"/>
    <property type="match status" value="1"/>
</dbReference>
<comment type="similarity">
    <text evidence="1">Belongs to the MEMO1 family.</text>
</comment>
<dbReference type="Pfam" id="PF01875">
    <property type="entry name" value="Memo"/>
    <property type="match status" value="1"/>
</dbReference>
<dbReference type="SMART" id="SM01175">
    <property type="entry name" value="DUF4206"/>
    <property type="match status" value="1"/>
</dbReference>
<accession>G7YLE7</accession>
<feature type="non-terminal residue" evidence="4">
    <location>
        <position position="1"/>
    </location>
</feature>